<keyword evidence="6" id="KW-0418">Kinase</keyword>
<feature type="modified residue" description="4-aspartylphosphate" evidence="1">
    <location>
        <position position="84"/>
    </location>
</feature>
<dbReference type="SMART" id="SM00448">
    <property type="entry name" value="REC"/>
    <property type="match status" value="1"/>
</dbReference>
<keyword evidence="8" id="KW-1185">Reference proteome</keyword>
<dbReference type="Gene3D" id="3.40.50.2300">
    <property type="match status" value="1"/>
</dbReference>
<evidence type="ECO:0000313" key="7">
    <source>
        <dbReference type="EnsemblPlants" id="AES74600"/>
    </source>
</evidence>
<keyword evidence="6" id="KW-0808">Transferase</keyword>
<evidence type="ECO:0000259" key="3">
    <source>
        <dbReference type="PROSITE" id="PS50110"/>
    </source>
</evidence>
<organism evidence="5 8">
    <name type="scientific">Medicago truncatula</name>
    <name type="common">Barrel medic</name>
    <name type="synonym">Medicago tribuloides</name>
    <dbReference type="NCBI Taxonomy" id="3880"/>
    <lineage>
        <taxon>Eukaryota</taxon>
        <taxon>Viridiplantae</taxon>
        <taxon>Streptophyta</taxon>
        <taxon>Embryophyta</taxon>
        <taxon>Tracheophyta</taxon>
        <taxon>Spermatophyta</taxon>
        <taxon>Magnoliopsida</taxon>
        <taxon>eudicotyledons</taxon>
        <taxon>Gunneridae</taxon>
        <taxon>Pentapetalae</taxon>
        <taxon>rosids</taxon>
        <taxon>fabids</taxon>
        <taxon>Fabales</taxon>
        <taxon>Fabaceae</taxon>
        <taxon>Papilionoideae</taxon>
        <taxon>50 kb inversion clade</taxon>
        <taxon>NPAAA clade</taxon>
        <taxon>Hologalegina</taxon>
        <taxon>IRL clade</taxon>
        <taxon>Trifolieae</taxon>
        <taxon>Medicago</taxon>
    </lineage>
</organism>
<dbReference type="PANTHER" id="PTHR43228">
    <property type="entry name" value="TWO-COMPONENT RESPONSE REGULATOR"/>
    <property type="match status" value="1"/>
</dbReference>
<evidence type="ECO:0000313" key="6">
    <source>
        <dbReference type="EMBL" id="RHN49931.1"/>
    </source>
</evidence>
<dbReference type="eggNOG" id="ENOG502SWGD">
    <property type="taxonomic scope" value="Eukaryota"/>
</dbReference>
<evidence type="ECO:0000313" key="4">
    <source>
        <dbReference type="EMBL" id="AES74600.1"/>
    </source>
</evidence>
<dbReference type="Proteomes" id="UP000265566">
    <property type="component" value="Chromosome 6"/>
</dbReference>
<dbReference type="OrthoDB" id="1382039at2759"/>
<dbReference type="GO" id="GO:0004673">
    <property type="term" value="F:protein histidine kinase activity"/>
    <property type="evidence" value="ECO:0007669"/>
    <property type="project" value="UniProtKB-EC"/>
</dbReference>
<dbReference type="AlphaFoldDB" id="G7JJU6"/>
<dbReference type="EMBL" id="CM001222">
    <property type="protein sequence ID" value="AES74600.1"/>
    <property type="molecule type" value="Genomic_DNA"/>
</dbReference>
<dbReference type="KEGG" id="mtr:11440588"/>
<dbReference type="EnsemblPlants" id="AES74600">
    <property type="protein sequence ID" value="AES74600"/>
    <property type="gene ID" value="MTR_6g008860"/>
</dbReference>
<reference evidence="5 8" key="1">
    <citation type="journal article" date="2011" name="Nature">
        <title>The Medicago genome provides insight into the evolution of rhizobial symbioses.</title>
        <authorList>
            <person name="Young N.D."/>
            <person name="Debelle F."/>
            <person name="Oldroyd G.E."/>
            <person name="Geurts R."/>
            <person name="Cannon S.B."/>
            <person name="Udvardi M.K."/>
            <person name="Benedito V.A."/>
            <person name="Mayer K.F."/>
            <person name="Gouzy J."/>
            <person name="Schoof H."/>
            <person name="Van de Peer Y."/>
            <person name="Proost S."/>
            <person name="Cook D.R."/>
            <person name="Meyers B.C."/>
            <person name="Spannagl M."/>
            <person name="Cheung F."/>
            <person name="De Mita S."/>
            <person name="Krishnakumar V."/>
            <person name="Gundlach H."/>
            <person name="Zhou S."/>
            <person name="Mudge J."/>
            <person name="Bharti A.K."/>
            <person name="Murray J.D."/>
            <person name="Naoumkina M.A."/>
            <person name="Rosen B."/>
            <person name="Silverstein K.A."/>
            <person name="Tang H."/>
            <person name="Rombauts S."/>
            <person name="Zhao P.X."/>
            <person name="Zhou P."/>
            <person name="Barbe V."/>
            <person name="Bardou P."/>
            <person name="Bechner M."/>
            <person name="Bellec A."/>
            <person name="Berger A."/>
            <person name="Berges H."/>
            <person name="Bidwell S."/>
            <person name="Bisseling T."/>
            <person name="Choisne N."/>
            <person name="Couloux A."/>
            <person name="Denny R."/>
            <person name="Deshpande S."/>
            <person name="Dai X."/>
            <person name="Doyle J.J."/>
            <person name="Dudez A.M."/>
            <person name="Farmer A.D."/>
            <person name="Fouteau S."/>
            <person name="Franken C."/>
            <person name="Gibelin C."/>
            <person name="Gish J."/>
            <person name="Goldstein S."/>
            <person name="Gonzalez A.J."/>
            <person name="Green P.J."/>
            <person name="Hallab A."/>
            <person name="Hartog M."/>
            <person name="Hua A."/>
            <person name="Humphray S.J."/>
            <person name="Jeong D.H."/>
            <person name="Jing Y."/>
            <person name="Jocker A."/>
            <person name="Kenton S.M."/>
            <person name="Kim D.J."/>
            <person name="Klee K."/>
            <person name="Lai H."/>
            <person name="Lang C."/>
            <person name="Lin S."/>
            <person name="Macmil S.L."/>
            <person name="Magdelenat G."/>
            <person name="Matthews L."/>
            <person name="McCorrison J."/>
            <person name="Monaghan E.L."/>
            <person name="Mun J.H."/>
            <person name="Najar F.Z."/>
            <person name="Nicholson C."/>
            <person name="Noirot C."/>
            <person name="O'Bleness M."/>
            <person name="Paule C.R."/>
            <person name="Poulain J."/>
            <person name="Prion F."/>
            <person name="Qin B."/>
            <person name="Qu C."/>
            <person name="Retzel E.F."/>
            <person name="Riddle C."/>
            <person name="Sallet E."/>
            <person name="Samain S."/>
            <person name="Samson N."/>
            <person name="Sanders I."/>
            <person name="Saurat O."/>
            <person name="Scarpelli C."/>
            <person name="Schiex T."/>
            <person name="Segurens B."/>
            <person name="Severin A.J."/>
            <person name="Sherrier D.J."/>
            <person name="Shi R."/>
            <person name="Sims S."/>
            <person name="Singer S.R."/>
            <person name="Sinharoy S."/>
            <person name="Sterck L."/>
            <person name="Viollet A."/>
            <person name="Wang B.B."/>
            <person name="Wang K."/>
            <person name="Wang M."/>
            <person name="Wang X."/>
            <person name="Warfsmann J."/>
            <person name="Weissenbach J."/>
            <person name="White D.D."/>
            <person name="White J.D."/>
            <person name="Wiley G.B."/>
            <person name="Wincker P."/>
            <person name="Xing Y."/>
            <person name="Yang L."/>
            <person name="Yao Z."/>
            <person name="Ying F."/>
            <person name="Zhai J."/>
            <person name="Zhou L."/>
            <person name="Zuber A."/>
            <person name="Denarie J."/>
            <person name="Dixon R.A."/>
            <person name="May G.D."/>
            <person name="Schwartz D.C."/>
            <person name="Rogers J."/>
            <person name="Quetier F."/>
            <person name="Town C.D."/>
            <person name="Roe B.A."/>
        </authorList>
    </citation>
    <scope>NUCLEOTIDE SEQUENCE [LARGE SCALE GENOMIC DNA]</scope>
    <source>
        <strain evidence="5">A17</strain>
        <strain evidence="7 8">cv. Jemalong A17</strain>
    </source>
</reference>
<dbReference type="EC" id="2.7.13.3" evidence="6"/>
<accession>G7JJU6</accession>
<dbReference type="Proteomes" id="UP000002051">
    <property type="component" value="Chromosome 6"/>
</dbReference>
<dbReference type="GO" id="GO:0000160">
    <property type="term" value="P:phosphorelay signal transduction system"/>
    <property type="evidence" value="ECO:0007669"/>
    <property type="project" value="InterPro"/>
</dbReference>
<dbReference type="SUPFAM" id="SSF52172">
    <property type="entry name" value="CheY-like"/>
    <property type="match status" value="1"/>
</dbReference>
<dbReference type="Pfam" id="PF00072">
    <property type="entry name" value="Response_reg"/>
    <property type="match status" value="1"/>
</dbReference>
<evidence type="ECO:0000256" key="2">
    <source>
        <dbReference type="SAM" id="MobiDB-lite"/>
    </source>
</evidence>
<proteinExistence type="predicted"/>
<dbReference type="InterPro" id="IPR011006">
    <property type="entry name" value="CheY-like_superfamily"/>
</dbReference>
<dbReference type="Gramene" id="rna34167">
    <property type="protein sequence ID" value="RHN49931.1"/>
    <property type="gene ID" value="gene34167"/>
</dbReference>
<feature type="domain" description="Response regulatory" evidence="3">
    <location>
        <begin position="34"/>
        <end position="149"/>
    </location>
</feature>
<dbReference type="InterPro" id="IPR001789">
    <property type="entry name" value="Sig_transdc_resp-reg_receiver"/>
</dbReference>
<dbReference type="PROSITE" id="PS50110">
    <property type="entry name" value="RESPONSE_REGULATORY"/>
    <property type="match status" value="1"/>
</dbReference>
<feature type="region of interest" description="Disordered" evidence="2">
    <location>
        <begin position="1"/>
        <end position="20"/>
    </location>
</feature>
<dbReference type="PaxDb" id="3880-AES74600"/>
<sequence>MDGGTTGYKRQKKPEEKKMWIKKRESYDTPYPMNALLVDGVTATRRLEHHMLESIGIQTEPANSAQEAMQILLTGVKFDFIFVDFDLPIINGPELVRQMRAMGIQSKVVGMLTNFNDQNVQMFGEARANASTPKPLTRESFVFITGILRRM</sequence>
<dbReference type="Proteomes" id="UP000002051">
    <property type="component" value="Chromosome 4"/>
</dbReference>
<reference evidence="7" key="3">
    <citation type="submission" date="2015-04" db="UniProtKB">
        <authorList>
            <consortium name="EnsemblPlants"/>
        </authorList>
    </citation>
    <scope>IDENTIFICATION</scope>
    <source>
        <strain evidence="7">cv. Jemalong A17</strain>
    </source>
</reference>
<reference evidence="6" key="4">
    <citation type="journal article" date="2018" name="Nat. Plants">
        <title>Whole-genome landscape of Medicago truncatula symbiotic genes.</title>
        <authorList>
            <person name="Pecrix Y."/>
            <person name="Gamas P."/>
            <person name="Carrere S."/>
        </authorList>
    </citation>
    <scope>NUCLEOTIDE SEQUENCE</scope>
    <source>
        <tissue evidence="6">Leaves</tissue>
    </source>
</reference>
<dbReference type="EMBL" id="PSQE01000006">
    <property type="protein sequence ID" value="RHN49931.1"/>
    <property type="molecule type" value="Genomic_DNA"/>
</dbReference>
<dbReference type="EnsemblPlants" id="AES89249">
    <property type="protein sequence ID" value="AES89249"/>
    <property type="gene ID" value="MTR_4g071650"/>
</dbReference>
<dbReference type="PANTHER" id="PTHR43228:SF17">
    <property type="entry name" value="HISTIDINE KINASE RESPONSE REGULATOR AND TRANSCRIPTION FACTOR RR-A-TYPE FAMILY-RELATED"/>
    <property type="match status" value="1"/>
</dbReference>
<evidence type="ECO:0000313" key="8">
    <source>
        <dbReference type="Proteomes" id="UP000002051"/>
    </source>
</evidence>
<keyword evidence="1" id="KW-0597">Phosphoprotein</keyword>
<gene>
    <name evidence="7" type="primary">11430258</name>
    <name evidence="5" type="ordered locus">MTR_4g071650</name>
    <name evidence="4" type="ordered locus">MTR_6g008860</name>
    <name evidence="6" type="ORF">MtrunA17_Chr6g0451941</name>
</gene>
<protein>
    <submittedName>
        <fullName evidence="6">Putative histidine kinase response regulator and transcription factor RR-A-type family</fullName>
        <ecNumber evidence="6">2.7.13.3</ecNumber>
    </submittedName>
    <submittedName>
        <fullName evidence="5">Response regulator receiver domain protein</fullName>
    </submittedName>
</protein>
<evidence type="ECO:0000313" key="5">
    <source>
        <dbReference type="EMBL" id="AES89249.1"/>
    </source>
</evidence>
<evidence type="ECO:0000256" key="1">
    <source>
        <dbReference type="PROSITE-ProRule" id="PRU00169"/>
    </source>
</evidence>
<reference evidence="5 8" key="2">
    <citation type="journal article" date="2014" name="BMC Genomics">
        <title>An improved genome release (version Mt4.0) for the model legume Medicago truncatula.</title>
        <authorList>
            <person name="Tang H."/>
            <person name="Krishnakumar V."/>
            <person name="Bidwell S."/>
            <person name="Rosen B."/>
            <person name="Chan A."/>
            <person name="Zhou S."/>
            <person name="Gentzbittel L."/>
            <person name="Childs K.L."/>
            <person name="Yandell M."/>
            <person name="Gundlach H."/>
            <person name="Mayer K.F."/>
            <person name="Schwartz D.C."/>
            <person name="Town C.D."/>
        </authorList>
    </citation>
    <scope>GENOME REANNOTATION</scope>
    <source>
        <strain evidence="7 8">cv. Jemalong A17</strain>
    </source>
</reference>
<dbReference type="EMBL" id="CM001220">
    <property type="protein sequence ID" value="AES89249.1"/>
    <property type="molecule type" value="Genomic_DNA"/>
</dbReference>
<dbReference type="HOGENOM" id="CLU_000445_69_12_1"/>
<dbReference type="InterPro" id="IPR052048">
    <property type="entry name" value="ST_Response_Regulator"/>
</dbReference>
<name>G7JJU6_MEDTR</name>